<keyword evidence="4" id="KW-0813">Transport</keyword>
<organism evidence="11 12">
    <name type="scientific">Shewanella psychrophila</name>
    <dbReference type="NCBI Taxonomy" id="225848"/>
    <lineage>
        <taxon>Bacteria</taxon>
        <taxon>Pseudomonadati</taxon>
        <taxon>Pseudomonadota</taxon>
        <taxon>Gammaproteobacteria</taxon>
        <taxon>Alteromonadales</taxon>
        <taxon>Shewanellaceae</taxon>
        <taxon>Shewanella</taxon>
    </lineage>
</organism>
<keyword evidence="5" id="KW-1003">Cell membrane</keyword>
<dbReference type="KEGG" id="spsw:Sps_05445"/>
<dbReference type="RefSeq" id="WP_077755289.1">
    <property type="nucleotide sequence ID" value="NZ_CP014782.1"/>
</dbReference>
<evidence type="ECO:0000256" key="6">
    <source>
        <dbReference type="ARBA" id="ARBA00022519"/>
    </source>
</evidence>
<evidence type="ECO:0000256" key="10">
    <source>
        <dbReference type="ARBA" id="ARBA00030772"/>
    </source>
</evidence>
<dbReference type="GO" id="GO:0005886">
    <property type="term" value="C:plasma membrane"/>
    <property type="evidence" value="ECO:0007669"/>
    <property type="project" value="UniProtKB-SubCell"/>
</dbReference>
<dbReference type="InterPro" id="IPR022792">
    <property type="entry name" value="T2SS_protein-GspN"/>
</dbReference>
<dbReference type="STRING" id="225848.Sps_05445"/>
<keyword evidence="8" id="KW-0653">Protein transport</keyword>
<keyword evidence="12" id="KW-1185">Reference proteome</keyword>
<comment type="subcellular location">
    <subcellularLocation>
        <location evidence="1">Cell inner membrane</location>
    </subcellularLocation>
</comment>
<evidence type="ECO:0000256" key="9">
    <source>
        <dbReference type="ARBA" id="ARBA00023136"/>
    </source>
</evidence>
<sequence length="253" mass="27320">MNLAKKIIIGVCIYLVFLLALLPASVAIKLAPLPNNISLSGISGSIWSGSIESVTIQKRQLEQVQWQLSPWALFLGQAKIDLVIGNRGAAVSGKGLVILSMSGIDAEGLRFEAPSSFLLGNNRLPFRTKIGGDISLFIDRLEQGTPWCEQLNGKLFVNRAGVKNQFGNYPLGDIELGLSCVDGNVKVKSDETMNQLGFTGTLVLQAEKVVQVSAKIKETASQPEDLKKALAFLGKKDSQGYYPISYQGRIPGL</sequence>
<evidence type="ECO:0000313" key="12">
    <source>
        <dbReference type="Proteomes" id="UP000189545"/>
    </source>
</evidence>
<dbReference type="AlphaFoldDB" id="A0A1S6HYC7"/>
<keyword evidence="9" id="KW-0472">Membrane</keyword>
<keyword evidence="7" id="KW-0812">Transmembrane</keyword>
<accession>A0A1S6HYC7</accession>
<protein>
    <recommendedName>
        <fullName evidence="3">Type II secretion system protein N</fullName>
    </recommendedName>
    <alternativeName>
        <fullName evidence="10">General secretion pathway protein N</fullName>
    </alternativeName>
</protein>
<dbReference type="OrthoDB" id="6118198at2"/>
<evidence type="ECO:0000256" key="3">
    <source>
        <dbReference type="ARBA" id="ARBA00021563"/>
    </source>
</evidence>
<evidence type="ECO:0000313" key="11">
    <source>
        <dbReference type="EMBL" id="AQS40509.1"/>
    </source>
</evidence>
<proteinExistence type="inferred from homology"/>
<dbReference type="Proteomes" id="UP000189545">
    <property type="component" value="Chromosome"/>
</dbReference>
<dbReference type="Pfam" id="PF01203">
    <property type="entry name" value="T2SSN"/>
    <property type="match status" value="1"/>
</dbReference>
<evidence type="ECO:0000256" key="5">
    <source>
        <dbReference type="ARBA" id="ARBA00022475"/>
    </source>
</evidence>
<keyword evidence="6" id="KW-0997">Cell inner membrane</keyword>
<evidence type="ECO:0000256" key="4">
    <source>
        <dbReference type="ARBA" id="ARBA00022448"/>
    </source>
</evidence>
<evidence type="ECO:0000256" key="8">
    <source>
        <dbReference type="ARBA" id="ARBA00022927"/>
    </source>
</evidence>
<evidence type="ECO:0000256" key="2">
    <source>
        <dbReference type="ARBA" id="ARBA00007208"/>
    </source>
</evidence>
<dbReference type="GO" id="GO:0015628">
    <property type="term" value="P:protein secretion by the type II secretion system"/>
    <property type="evidence" value="ECO:0007669"/>
    <property type="project" value="InterPro"/>
</dbReference>
<comment type="similarity">
    <text evidence="2">Belongs to the GSP N family.</text>
</comment>
<gene>
    <name evidence="11" type="ORF">Sps_05445</name>
</gene>
<evidence type="ECO:0000256" key="1">
    <source>
        <dbReference type="ARBA" id="ARBA00004533"/>
    </source>
</evidence>
<name>A0A1S6HYC7_9GAMM</name>
<dbReference type="GO" id="GO:0015627">
    <property type="term" value="C:type II protein secretion system complex"/>
    <property type="evidence" value="ECO:0007669"/>
    <property type="project" value="InterPro"/>
</dbReference>
<evidence type="ECO:0000256" key="7">
    <source>
        <dbReference type="ARBA" id="ARBA00022692"/>
    </source>
</evidence>
<reference evidence="11 12" key="1">
    <citation type="submission" date="2016-03" db="EMBL/GenBank/DDBJ databases">
        <title>Complete genome sequence of Shewanella psychrophila WP2, a deep sea bacterium isolated from west Pacific sediment.</title>
        <authorList>
            <person name="Xu G."/>
            <person name="Jian H."/>
        </authorList>
    </citation>
    <scope>NUCLEOTIDE SEQUENCE [LARGE SCALE GENOMIC DNA]</scope>
    <source>
        <strain evidence="11 12">WP2</strain>
    </source>
</reference>
<dbReference type="EMBL" id="CP014782">
    <property type="protein sequence ID" value="AQS40509.1"/>
    <property type="molecule type" value="Genomic_DNA"/>
</dbReference>